<feature type="compositionally biased region" description="Polar residues" evidence="1">
    <location>
        <begin position="165"/>
        <end position="175"/>
    </location>
</feature>
<comment type="caution">
    <text evidence="3">The sequence shown here is derived from an EMBL/GenBank/DDBJ whole genome shotgun (WGS) entry which is preliminary data.</text>
</comment>
<feature type="signal peptide" evidence="2">
    <location>
        <begin position="1"/>
        <end position="20"/>
    </location>
</feature>
<accession>A0ABR2WEN5</accession>
<keyword evidence="4" id="KW-1185">Reference proteome</keyword>
<evidence type="ECO:0000256" key="2">
    <source>
        <dbReference type="SAM" id="SignalP"/>
    </source>
</evidence>
<evidence type="ECO:0000313" key="3">
    <source>
        <dbReference type="EMBL" id="KAK9759931.1"/>
    </source>
</evidence>
<proteinExistence type="predicted"/>
<gene>
    <name evidence="3" type="ORF">K7432_016542</name>
</gene>
<keyword evidence="2" id="KW-0732">Signal</keyword>
<reference evidence="3 4" key="1">
    <citation type="submission" date="2023-04" db="EMBL/GenBank/DDBJ databases">
        <title>Genome of Basidiobolus ranarum AG-B5.</title>
        <authorList>
            <person name="Stajich J.E."/>
            <person name="Carter-House D."/>
            <person name="Gryganskyi A."/>
        </authorList>
    </citation>
    <scope>NUCLEOTIDE SEQUENCE [LARGE SCALE GENOMIC DNA]</scope>
    <source>
        <strain evidence="3 4">AG-B5</strain>
    </source>
</reference>
<feature type="compositionally biased region" description="Polar residues" evidence="1">
    <location>
        <begin position="198"/>
        <end position="208"/>
    </location>
</feature>
<dbReference type="EMBL" id="JASJQH010002797">
    <property type="protein sequence ID" value="KAK9759931.1"/>
    <property type="molecule type" value="Genomic_DNA"/>
</dbReference>
<evidence type="ECO:0000256" key="1">
    <source>
        <dbReference type="SAM" id="MobiDB-lite"/>
    </source>
</evidence>
<sequence length="266" mass="29373">MQATLAFLISSCVLVQGALAAPLHNLPGFANAVAHTTYKDNSCGEQVGSCNVQPQYQTTPQATGYSYAQPPAMPVYQQGEKQPAEEESTQDQGQMEQAPAEDTKGAVQPTDDESTPDQGQMEQAPAEDSQSTEQPTEDESTPDQGQMEQAPAEDDQSQSEDQAQGTPSYTTTPSAWNIDLSHLQPKQALLDELKGHASQRSQALSNSNQFDQAQLVDQTIYQPAQPPQPPIIIPQWPMHRPRRAYKKYKKFAHRSFKIRYFSGNRH</sequence>
<name>A0ABR2WEN5_9FUNG</name>
<feature type="region of interest" description="Disordered" evidence="1">
    <location>
        <begin position="77"/>
        <end position="208"/>
    </location>
</feature>
<protein>
    <submittedName>
        <fullName evidence="3">Uncharacterized protein</fullName>
    </submittedName>
</protein>
<feature type="chain" id="PRO_5047522299" evidence="2">
    <location>
        <begin position="21"/>
        <end position="266"/>
    </location>
</feature>
<dbReference type="Proteomes" id="UP001479436">
    <property type="component" value="Unassembled WGS sequence"/>
</dbReference>
<organism evidence="3 4">
    <name type="scientific">Basidiobolus ranarum</name>
    <dbReference type="NCBI Taxonomy" id="34480"/>
    <lineage>
        <taxon>Eukaryota</taxon>
        <taxon>Fungi</taxon>
        <taxon>Fungi incertae sedis</taxon>
        <taxon>Zoopagomycota</taxon>
        <taxon>Entomophthoromycotina</taxon>
        <taxon>Basidiobolomycetes</taxon>
        <taxon>Basidiobolales</taxon>
        <taxon>Basidiobolaceae</taxon>
        <taxon>Basidiobolus</taxon>
    </lineage>
</organism>
<evidence type="ECO:0000313" key="4">
    <source>
        <dbReference type="Proteomes" id="UP001479436"/>
    </source>
</evidence>